<accession>A0A7R9D7B0</accession>
<feature type="region of interest" description="Disordered" evidence="1">
    <location>
        <begin position="219"/>
        <end position="238"/>
    </location>
</feature>
<gene>
    <name evidence="2" type="ORF">TPSB3V08_LOCUS6834</name>
</gene>
<protein>
    <submittedName>
        <fullName evidence="2">Uncharacterized protein</fullName>
    </submittedName>
</protein>
<proteinExistence type="predicted"/>
<organism evidence="2">
    <name type="scientific">Timema poppense</name>
    <name type="common">Walking stick</name>
    <dbReference type="NCBI Taxonomy" id="170557"/>
    <lineage>
        <taxon>Eukaryota</taxon>
        <taxon>Metazoa</taxon>
        <taxon>Ecdysozoa</taxon>
        <taxon>Arthropoda</taxon>
        <taxon>Hexapoda</taxon>
        <taxon>Insecta</taxon>
        <taxon>Pterygota</taxon>
        <taxon>Neoptera</taxon>
        <taxon>Polyneoptera</taxon>
        <taxon>Phasmatodea</taxon>
        <taxon>Timematodea</taxon>
        <taxon>Timematoidea</taxon>
        <taxon>Timematidae</taxon>
        <taxon>Timema</taxon>
    </lineage>
</organism>
<feature type="compositionally biased region" description="Basic and acidic residues" evidence="1">
    <location>
        <begin position="330"/>
        <end position="340"/>
    </location>
</feature>
<reference evidence="2" key="1">
    <citation type="submission" date="2020-11" db="EMBL/GenBank/DDBJ databases">
        <authorList>
            <person name="Tran Van P."/>
        </authorList>
    </citation>
    <scope>NUCLEOTIDE SEQUENCE</scope>
</reference>
<name>A0A7R9D7B0_TIMPO</name>
<feature type="compositionally biased region" description="Polar residues" evidence="1">
    <location>
        <begin position="320"/>
        <end position="329"/>
    </location>
</feature>
<sequence length="340" mass="36797">MSDVYGVMTQTLKNKKCVLFTEVAGRLILAKGFSNQLTYPSQVLRYNQKHDSRGGMSVVMTLFGWHSNVKIPFPFAKLTLDGAGGMGVASVLSFRSERLGGAHGVLTRRSLYFSEPVTSISLQRRPNRATRPGAGWTALVLLRPRSDLPHFFFSSRLPCSALCARMPAHHCMARLSARPCSLLCMMPRCDIKSIPFLATSPGKDRVVLVYSDKIEVRTKKHQRGATPESGGGGHEEELNDIQIRLQQTSRSPASEPMDRLSRASLNQPISIGGYNAPMVVGGASLVSINKPNSTTSSTMTASVVVNLPSSYPGSEVEPASVSSPATSPDQPHDAVRISTL</sequence>
<evidence type="ECO:0000256" key="1">
    <source>
        <dbReference type="SAM" id="MobiDB-lite"/>
    </source>
</evidence>
<evidence type="ECO:0000313" key="2">
    <source>
        <dbReference type="EMBL" id="CAD7409433.1"/>
    </source>
</evidence>
<dbReference type="EMBL" id="OD004162">
    <property type="protein sequence ID" value="CAD7409433.1"/>
    <property type="molecule type" value="Genomic_DNA"/>
</dbReference>
<dbReference type="AlphaFoldDB" id="A0A7R9D7B0"/>
<feature type="region of interest" description="Disordered" evidence="1">
    <location>
        <begin position="308"/>
        <end position="340"/>
    </location>
</feature>